<evidence type="ECO:0000313" key="5">
    <source>
        <dbReference type="Proteomes" id="UP000198908"/>
    </source>
</evidence>
<name>A0A1G6TFT0_9BURK</name>
<evidence type="ECO:0000259" key="3">
    <source>
        <dbReference type="PROSITE" id="PS50110"/>
    </source>
</evidence>
<organism evidence="4 5">
    <name type="scientific">Paraburkholderia lycopersici</name>
    <dbReference type="NCBI Taxonomy" id="416944"/>
    <lineage>
        <taxon>Bacteria</taxon>
        <taxon>Pseudomonadati</taxon>
        <taxon>Pseudomonadota</taxon>
        <taxon>Betaproteobacteria</taxon>
        <taxon>Burkholderiales</taxon>
        <taxon>Burkholderiaceae</taxon>
        <taxon>Paraburkholderia</taxon>
    </lineage>
</organism>
<dbReference type="InterPro" id="IPR050595">
    <property type="entry name" value="Bact_response_regulator"/>
</dbReference>
<dbReference type="SMART" id="SM00448">
    <property type="entry name" value="REC"/>
    <property type="match status" value="1"/>
</dbReference>
<proteinExistence type="predicted"/>
<evidence type="ECO:0000256" key="1">
    <source>
        <dbReference type="ARBA" id="ARBA00022553"/>
    </source>
</evidence>
<evidence type="ECO:0000313" key="4">
    <source>
        <dbReference type="EMBL" id="SDD27714.1"/>
    </source>
</evidence>
<dbReference type="CDD" id="cd00156">
    <property type="entry name" value="REC"/>
    <property type="match status" value="1"/>
</dbReference>
<gene>
    <name evidence="4" type="ORF">SAMN05421548_11720</name>
</gene>
<accession>A0A1G6TFT0</accession>
<dbReference type="PROSITE" id="PS50110">
    <property type="entry name" value="RESPONSE_REGULATORY"/>
    <property type="match status" value="1"/>
</dbReference>
<dbReference type="PANTHER" id="PTHR44591:SF3">
    <property type="entry name" value="RESPONSE REGULATORY DOMAIN-CONTAINING PROTEIN"/>
    <property type="match status" value="1"/>
</dbReference>
<sequence length="222" mass="23548">MAGAPRQLVLWETAMSRVLLVDDDAAFRDALQARLDDAGYDITTAANGLEMVTAALGVTPDVIVSDIHMPVLEGPDAACMLRAIPRFCGVSVILMSGDEASAGITADGFLRKAFDPGVLLDALASLPERKNAQSASATLKSGNPIFRTREIGAAPAALRRQHQCISRALELVAEQERRISGLEQRGFETALAIEVYGTLVRSVATLTRFERAAPGPVLSSSS</sequence>
<dbReference type="InterPro" id="IPR001789">
    <property type="entry name" value="Sig_transdc_resp-reg_receiver"/>
</dbReference>
<dbReference type="PANTHER" id="PTHR44591">
    <property type="entry name" value="STRESS RESPONSE REGULATOR PROTEIN 1"/>
    <property type="match status" value="1"/>
</dbReference>
<dbReference type="STRING" id="416944.SAMN05421548_11720"/>
<keyword evidence="5" id="KW-1185">Reference proteome</keyword>
<feature type="domain" description="Response regulatory" evidence="3">
    <location>
        <begin position="17"/>
        <end position="127"/>
    </location>
</feature>
<dbReference type="EMBL" id="FMYQ01000017">
    <property type="protein sequence ID" value="SDD27714.1"/>
    <property type="molecule type" value="Genomic_DNA"/>
</dbReference>
<dbReference type="AlphaFoldDB" id="A0A1G6TFT0"/>
<keyword evidence="1 2" id="KW-0597">Phosphoprotein</keyword>
<dbReference type="Proteomes" id="UP000198908">
    <property type="component" value="Unassembled WGS sequence"/>
</dbReference>
<dbReference type="Pfam" id="PF00072">
    <property type="entry name" value="Response_reg"/>
    <property type="match status" value="1"/>
</dbReference>
<evidence type="ECO:0000256" key="2">
    <source>
        <dbReference type="PROSITE-ProRule" id="PRU00169"/>
    </source>
</evidence>
<dbReference type="InterPro" id="IPR011006">
    <property type="entry name" value="CheY-like_superfamily"/>
</dbReference>
<protein>
    <submittedName>
        <fullName evidence="4">Response regulator receiver domain-containing protein</fullName>
    </submittedName>
</protein>
<dbReference type="GO" id="GO:0000160">
    <property type="term" value="P:phosphorelay signal transduction system"/>
    <property type="evidence" value="ECO:0007669"/>
    <property type="project" value="InterPro"/>
</dbReference>
<dbReference type="OrthoDB" id="9800897at2"/>
<dbReference type="Gene3D" id="3.40.50.2300">
    <property type="match status" value="1"/>
</dbReference>
<reference evidence="5" key="1">
    <citation type="submission" date="2016-09" db="EMBL/GenBank/DDBJ databases">
        <authorList>
            <person name="Varghese N."/>
            <person name="Submissions S."/>
        </authorList>
    </citation>
    <scope>NUCLEOTIDE SEQUENCE [LARGE SCALE GENOMIC DNA]</scope>
    <source>
        <strain evidence="5">TNe-862</strain>
    </source>
</reference>
<feature type="modified residue" description="4-aspartylphosphate" evidence="2">
    <location>
        <position position="66"/>
    </location>
</feature>
<dbReference type="SUPFAM" id="SSF52172">
    <property type="entry name" value="CheY-like"/>
    <property type="match status" value="1"/>
</dbReference>